<reference evidence="3 4" key="1">
    <citation type="submission" date="2024-01" db="EMBL/GenBank/DDBJ databases">
        <title>The genomes of 5 underutilized Papilionoideae crops provide insights into root nodulation and disease resistanc.</title>
        <authorList>
            <person name="Yuan L."/>
        </authorList>
    </citation>
    <scope>NUCLEOTIDE SEQUENCE [LARGE SCALE GENOMIC DNA]</scope>
    <source>
        <strain evidence="3">ZHUSHIDOU_FW_LH</strain>
        <tissue evidence="3">Leaf</tissue>
    </source>
</reference>
<name>A0AAN9ECS9_CROPI</name>
<feature type="region of interest" description="Disordered" evidence="1">
    <location>
        <begin position="221"/>
        <end position="240"/>
    </location>
</feature>
<protein>
    <recommendedName>
        <fullName evidence="2">DNA/RNA-binding protein Alba-like domain-containing protein</fullName>
    </recommendedName>
</protein>
<evidence type="ECO:0000259" key="2">
    <source>
        <dbReference type="Pfam" id="PF01918"/>
    </source>
</evidence>
<dbReference type="InterPro" id="IPR014560">
    <property type="entry name" value="UCP030333_Alba"/>
</dbReference>
<feature type="domain" description="DNA/RNA-binding protein Alba-like" evidence="2">
    <location>
        <begin position="41"/>
        <end position="101"/>
    </location>
</feature>
<proteinExistence type="predicted"/>
<comment type="caution">
    <text evidence="3">The sequence shown here is derived from an EMBL/GenBank/DDBJ whole genome shotgun (WGS) entry which is preliminary data.</text>
</comment>
<dbReference type="EMBL" id="JAYWIO010000007">
    <property type="protein sequence ID" value="KAK7253144.1"/>
    <property type="molecule type" value="Genomic_DNA"/>
</dbReference>
<sequence length="240" mass="26335">MEVIVVSTSAAAAEKEKMMVTPAAEGIPSMMKRKKKKMVRIQVSNNKKPLIFYLNLAKKHIKRDDGVELSAIGMAIPTLIIVAEILKRTGWAIEKNVTISTISSEENKQLGGHRGIQKPKLNILLGKAVVLEMDKSTAAAAATLEKGADAENKAQDQSRADKDRVTHGEEDTCIFRGEKGNWINILGMGEGVAHWGDQLTFIPKAENIEIFGKKWEKTRGSKRKSLATKSMGSECNYSNA</sequence>
<accession>A0AAN9ECS9</accession>
<dbReference type="GO" id="GO:0005634">
    <property type="term" value="C:nucleus"/>
    <property type="evidence" value="ECO:0007669"/>
    <property type="project" value="TreeGrafter"/>
</dbReference>
<dbReference type="SUPFAM" id="SSF82704">
    <property type="entry name" value="AlbA-like"/>
    <property type="match status" value="1"/>
</dbReference>
<feature type="region of interest" description="Disordered" evidence="1">
    <location>
        <begin position="146"/>
        <end position="168"/>
    </location>
</feature>
<evidence type="ECO:0000313" key="4">
    <source>
        <dbReference type="Proteomes" id="UP001372338"/>
    </source>
</evidence>
<dbReference type="InterPro" id="IPR036882">
    <property type="entry name" value="Alba-like_dom_sf"/>
</dbReference>
<dbReference type="Pfam" id="PF01918">
    <property type="entry name" value="Alba"/>
    <property type="match status" value="1"/>
</dbReference>
<gene>
    <name evidence="3" type="ORF">RIF29_37608</name>
</gene>
<dbReference type="PANTHER" id="PTHR31947">
    <property type="entry name" value="DNA/RNA-BINDING PROTEIN ALBA 3"/>
    <property type="match status" value="1"/>
</dbReference>
<dbReference type="Proteomes" id="UP001372338">
    <property type="component" value="Unassembled WGS sequence"/>
</dbReference>
<dbReference type="Gene3D" id="3.30.110.20">
    <property type="entry name" value="Alba-like domain"/>
    <property type="match status" value="1"/>
</dbReference>
<organism evidence="3 4">
    <name type="scientific">Crotalaria pallida</name>
    <name type="common">Smooth rattlebox</name>
    <name type="synonym">Crotalaria striata</name>
    <dbReference type="NCBI Taxonomy" id="3830"/>
    <lineage>
        <taxon>Eukaryota</taxon>
        <taxon>Viridiplantae</taxon>
        <taxon>Streptophyta</taxon>
        <taxon>Embryophyta</taxon>
        <taxon>Tracheophyta</taxon>
        <taxon>Spermatophyta</taxon>
        <taxon>Magnoliopsida</taxon>
        <taxon>eudicotyledons</taxon>
        <taxon>Gunneridae</taxon>
        <taxon>Pentapetalae</taxon>
        <taxon>rosids</taxon>
        <taxon>fabids</taxon>
        <taxon>Fabales</taxon>
        <taxon>Fabaceae</taxon>
        <taxon>Papilionoideae</taxon>
        <taxon>50 kb inversion clade</taxon>
        <taxon>genistoids sensu lato</taxon>
        <taxon>core genistoids</taxon>
        <taxon>Crotalarieae</taxon>
        <taxon>Crotalaria</taxon>
    </lineage>
</organism>
<dbReference type="PANTHER" id="PTHR31947:SF18">
    <property type="entry name" value="ALBA DNA_RNA-BINDING PROTEIN"/>
    <property type="match status" value="1"/>
</dbReference>
<keyword evidence="4" id="KW-1185">Reference proteome</keyword>
<evidence type="ECO:0000313" key="3">
    <source>
        <dbReference type="EMBL" id="KAK7253144.1"/>
    </source>
</evidence>
<feature type="compositionally biased region" description="Polar residues" evidence="1">
    <location>
        <begin position="227"/>
        <end position="240"/>
    </location>
</feature>
<dbReference type="GO" id="GO:0003723">
    <property type="term" value="F:RNA binding"/>
    <property type="evidence" value="ECO:0007669"/>
    <property type="project" value="TreeGrafter"/>
</dbReference>
<dbReference type="AlphaFoldDB" id="A0AAN9ECS9"/>
<evidence type="ECO:0000256" key="1">
    <source>
        <dbReference type="SAM" id="MobiDB-lite"/>
    </source>
</evidence>
<dbReference type="InterPro" id="IPR002775">
    <property type="entry name" value="DNA/RNA-bd_Alba-like"/>
</dbReference>